<sequence>MEETVSLVEPYSAFGIISILCNVPQPYTVRVCELCRLLRIDKQSFSNILDIYFHDGRIILKNLLEGKGPDFRMKQLESDIAFLIGKRVAELALRVNSAAFHGYLQQLKILIRAGAYPNKKDYDGRSPLVCKYSIA</sequence>
<keyword evidence="2" id="KW-1185">Reference proteome</keyword>
<dbReference type="Proteomes" id="UP001060085">
    <property type="component" value="Linkage Group LG08"/>
</dbReference>
<gene>
    <name evidence="1" type="ORF">M9H77_34129</name>
</gene>
<protein>
    <submittedName>
        <fullName evidence="1">Uncharacterized protein</fullName>
    </submittedName>
</protein>
<evidence type="ECO:0000313" key="2">
    <source>
        <dbReference type="Proteomes" id="UP001060085"/>
    </source>
</evidence>
<accession>A0ACB9ZKE5</accession>
<reference evidence="2" key="1">
    <citation type="journal article" date="2023" name="Nat. Plants">
        <title>Single-cell RNA sequencing provides a high-resolution roadmap for understanding the multicellular compartmentation of specialized metabolism.</title>
        <authorList>
            <person name="Sun S."/>
            <person name="Shen X."/>
            <person name="Li Y."/>
            <person name="Li Y."/>
            <person name="Wang S."/>
            <person name="Li R."/>
            <person name="Zhang H."/>
            <person name="Shen G."/>
            <person name="Guo B."/>
            <person name="Wei J."/>
            <person name="Xu J."/>
            <person name="St-Pierre B."/>
            <person name="Chen S."/>
            <person name="Sun C."/>
        </authorList>
    </citation>
    <scope>NUCLEOTIDE SEQUENCE [LARGE SCALE GENOMIC DNA]</scope>
</reference>
<comment type="caution">
    <text evidence="1">The sequence shown here is derived from an EMBL/GenBank/DDBJ whole genome shotgun (WGS) entry which is preliminary data.</text>
</comment>
<evidence type="ECO:0000313" key="1">
    <source>
        <dbReference type="EMBL" id="KAI5648124.1"/>
    </source>
</evidence>
<proteinExistence type="predicted"/>
<name>A0ACB9ZKE5_CATRO</name>
<dbReference type="EMBL" id="CM044708">
    <property type="protein sequence ID" value="KAI5648124.1"/>
    <property type="molecule type" value="Genomic_DNA"/>
</dbReference>
<organism evidence="1 2">
    <name type="scientific">Catharanthus roseus</name>
    <name type="common">Madagascar periwinkle</name>
    <name type="synonym">Vinca rosea</name>
    <dbReference type="NCBI Taxonomy" id="4058"/>
    <lineage>
        <taxon>Eukaryota</taxon>
        <taxon>Viridiplantae</taxon>
        <taxon>Streptophyta</taxon>
        <taxon>Embryophyta</taxon>
        <taxon>Tracheophyta</taxon>
        <taxon>Spermatophyta</taxon>
        <taxon>Magnoliopsida</taxon>
        <taxon>eudicotyledons</taxon>
        <taxon>Gunneridae</taxon>
        <taxon>Pentapetalae</taxon>
        <taxon>asterids</taxon>
        <taxon>lamiids</taxon>
        <taxon>Gentianales</taxon>
        <taxon>Apocynaceae</taxon>
        <taxon>Rauvolfioideae</taxon>
        <taxon>Vinceae</taxon>
        <taxon>Catharanthinae</taxon>
        <taxon>Catharanthus</taxon>
    </lineage>
</organism>